<evidence type="ECO:0000259" key="2">
    <source>
        <dbReference type="Pfam" id="PF01590"/>
    </source>
</evidence>
<proteinExistence type="predicted"/>
<evidence type="ECO:0000256" key="1">
    <source>
        <dbReference type="SAM" id="MobiDB-lite"/>
    </source>
</evidence>
<feature type="domain" description="GAF" evidence="2">
    <location>
        <begin position="31"/>
        <end position="158"/>
    </location>
</feature>
<feature type="region of interest" description="Disordered" evidence="1">
    <location>
        <begin position="1"/>
        <end position="20"/>
    </location>
</feature>
<dbReference type="InterPro" id="IPR029016">
    <property type="entry name" value="GAF-like_dom_sf"/>
</dbReference>
<evidence type="ECO:0000313" key="4">
    <source>
        <dbReference type="Proteomes" id="UP000198280"/>
    </source>
</evidence>
<accession>A0A239LT35</accession>
<sequence>MTHTEHQHASTEQRRTEVQRELGLTGDADPELDAFAARLAQEAGVPFAMVNVFTPDRQQFVGLHAPDGPDAAPVGRTMPLHHGFCRAVVDRARPLVLPDVFAAPRFAGDPVIDLLGIRTYAGAPLIHDGVVLGTVCAVGPDEKPQETGQDSLALVNRIRDEVMAHLYRRAGHQQPHTP</sequence>
<evidence type="ECO:0000313" key="3">
    <source>
        <dbReference type="EMBL" id="SNT33430.1"/>
    </source>
</evidence>
<organism evidence="3 4">
    <name type="scientific">Actinacidiphila glaucinigra</name>
    <dbReference type="NCBI Taxonomy" id="235986"/>
    <lineage>
        <taxon>Bacteria</taxon>
        <taxon>Bacillati</taxon>
        <taxon>Actinomycetota</taxon>
        <taxon>Actinomycetes</taxon>
        <taxon>Kitasatosporales</taxon>
        <taxon>Streptomycetaceae</taxon>
        <taxon>Actinacidiphila</taxon>
    </lineage>
</organism>
<reference evidence="3 4" key="1">
    <citation type="submission" date="2017-06" db="EMBL/GenBank/DDBJ databases">
        <authorList>
            <person name="Kim H.J."/>
            <person name="Triplett B.A."/>
        </authorList>
    </citation>
    <scope>NUCLEOTIDE SEQUENCE [LARGE SCALE GENOMIC DNA]</scope>
    <source>
        <strain evidence="3 4">CGMCC 4.1858</strain>
    </source>
</reference>
<dbReference type="Pfam" id="PF01590">
    <property type="entry name" value="GAF"/>
    <property type="match status" value="1"/>
</dbReference>
<dbReference type="PANTHER" id="PTHR43102:SF2">
    <property type="entry name" value="GAF DOMAIN-CONTAINING PROTEIN"/>
    <property type="match status" value="1"/>
</dbReference>
<dbReference type="AlphaFoldDB" id="A0A239LT35"/>
<dbReference type="SUPFAM" id="SSF55781">
    <property type="entry name" value="GAF domain-like"/>
    <property type="match status" value="1"/>
</dbReference>
<dbReference type="EMBL" id="FZOF01000021">
    <property type="protein sequence ID" value="SNT33430.1"/>
    <property type="molecule type" value="Genomic_DNA"/>
</dbReference>
<name>A0A239LT35_9ACTN</name>
<gene>
    <name evidence="3" type="ORF">SAMN05216252_12144</name>
</gene>
<keyword evidence="4" id="KW-1185">Reference proteome</keyword>
<dbReference type="PANTHER" id="PTHR43102">
    <property type="entry name" value="SLR1143 PROTEIN"/>
    <property type="match status" value="1"/>
</dbReference>
<dbReference type="OrthoDB" id="9150152at2"/>
<dbReference type="Gene3D" id="3.30.450.40">
    <property type="match status" value="1"/>
</dbReference>
<protein>
    <submittedName>
        <fullName evidence="3">GAF domain-containing protein</fullName>
    </submittedName>
</protein>
<dbReference type="Proteomes" id="UP000198280">
    <property type="component" value="Unassembled WGS sequence"/>
</dbReference>
<dbReference type="RefSeq" id="WP_089227173.1">
    <property type="nucleotide sequence ID" value="NZ_FZOF01000021.1"/>
</dbReference>
<dbReference type="InterPro" id="IPR003018">
    <property type="entry name" value="GAF"/>
</dbReference>